<evidence type="ECO:0000313" key="4">
    <source>
        <dbReference type="EMBL" id="GEP61147.1"/>
    </source>
</evidence>
<dbReference type="Pfam" id="PF01547">
    <property type="entry name" value="SBP_bac_1"/>
    <property type="match status" value="1"/>
</dbReference>
<dbReference type="Proteomes" id="UP000321058">
    <property type="component" value="Unassembled WGS sequence"/>
</dbReference>
<evidence type="ECO:0000313" key="5">
    <source>
        <dbReference type="Proteomes" id="UP000321058"/>
    </source>
</evidence>
<gene>
    <name evidence="4" type="ORF">RSO01_83130</name>
</gene>
<reference evidence="4 5" key="1">
    <citation type="submission" date="2019-07" db="EMBL/GenBank/DDBJ databases">
        <title>Whole genome shotgun sequence of Reyranella soli NBRC 108950.</title>
        <authorList>
            <person name="Hosoyama A."/>
            <person name="Uohara A."/>
            <person name="Ohji S."/>
            <person name="Ichikawa N."/>
        </authorList>
    </citation>
    <scope>NUCLEOTIDE SEQUENCE [LARGE SCALE GENOMIC DNA]</scope>
    <source>
        <strain evidence="4 5">NBRC 108950</strain>
    </source>
</reference>
<evidence type="ECO:0000256" key="1">
    <source>
        <dbReference type="ARBA" id="ARBA00004418"/>
    </source>
</evidence>
<comment type="caution">
    <text evidence="4">The sequence shown here is derived from an EMBL/GenBank/DDBJ whole genome shotgun (WGS) entry which is preliminary data.</text>
</comment>
<organism evidence="4 5">
    <name type="scientific">Reyranella soli</name>
    <dbReference type="NCBI Taxonomy" id="1230389"/>
    <lineage>
        <taxon>Bacteria</taxon>
        <taxon>Pseudomonadati</taxon>
        <taxon>Pseudomonadota</taxon>
        <taxon>Alphaproteobacteria</taxon>
        <taxon>Hyphomicrobiales</taxon>
        <taxon>Reyranellaceae</taxon>
        <taxon>Reyranella</taxon>
    </lineage>
</organism>
<dbReference type="InterPro" id="IPR006059">
    <property type="entry name" value="SBP"/>
</dbReference>
<accession>A0A512NQE0</accession>
<sequence length="443" mass="48659">MISLRRRTILGGALGTLAAPHVNAQGGKPYAGTTINGSCFQTTYFEYLKTYFPQFEERTGIKVNFNMQAFPVYNQRTDLELSTKGSALDVINCTFIYSGRWIGAGWMTNLDTFTKDAKYTPAAWDPEDFAGGPQSAMKNAKGETFGYTWEAGAMIMGAARYDLIERAGLGLPKTFDELIKVCDAVHNKENVAAFTADKLHHWNWIPYLMGSGGAVFKDPPDNLTPTLNTPAAATSAEWYANLLVKYGPDGILSYSDDQSMRSQMSGRANMRTQAITWMVPLAKHDESVVKKTVRYGLMPAGPKGNFPGSNSHGLGIPAGSKKKEAAWEFIKWALSNETIAMVVKNHGYPSVCRMSVIKSPEFKQVLTLNDQDVAGLFLEVLQLGGKTGYMKYRTVPVYPQVGDKINKAIERIATKQQAAPEAMKQAQAEAIQDLQKAGIKVDT</sequence>
<protein>
    <submittedName>
        <fullName evidence="4">ABC transporter substrate-binding protein</fullName>
    </submittedName>
</protein>
<dbReference type="Gene3D" id="3.40.190.10">
    <property type="entry name" value="Periplasmic binding protein-like II"/>
    <property type="match status" value="2"/>
</dbReference>
<proteinExistence type="inferred from homology"/>
<dbReference type="EMBL" id="BKAJ01000203">
    <property type="protein sequence ID" value="GEP61147.1"/>
    <property type="molecule type" value="Genomic_DNA"/>
</dbReference>
<evidence type="ECO:0000256" key="2">
    <source>
        <dbReference type="ARBA" id="ARBA00008520"/>
    </source>
</evidence>
<keyword evidence="3" id="KW-0574">Periplasm</keyword>
<comment type="similarity">
    <text evidence="2">Belongs to the bacterial solute-binding protein 1 family.</text>
</comment>
<evidence type="ECO:0000256" key="3">
    <source>
        <dbReference type="ARBA" id="ARBA00022764"/>
    </source>
</evidence>
<dbReference type="GO" id="GO:0042597">
    <property type="term" value="C:periplasmic space"/>
    <property type="evidence" value="ECO:0007669"/>
    <property type="project" value="UniProtKB-SubCell"/>
</dbReference>
<dbReference type="SUPFAM" id="SSF53850">
    <property type="entry name" value="Periplasmic binding protein-like II"/>
    <property type="match status" value="1"/>
</dbReference>
<keyword evidence="5" id="KW-1185">Reference proteome</keyword>
<dbReference type="AlphaFoldDB" id="A0A512NQE0"/>
<dbReference type="PANTHER" id="PTHR43649">
    <property type="entry name" value="ARABINOSE-BINDING PROTEIN-RELATED"/>
    <property type="match status" value="1"/>
</dbReference>
<comment type="subcellular location">
    <subcellularLocation>
        <location evidence="1">Periplasm</location>
    </subcellularLocation>
</comment>
<name>A0A512NQE0_9HYPH</name>
<dbReference type="PANTHER" id="PTHR43649:SF12">
    <property type="entry name" value="DIACETYLCHITOBIOSE BINDING PROTEIN DASA"/>
    <property type="match status" value="1"/>
</dbReference>
<dbReference type="RefSeq" id="WP_170303762.1">
    <property type="nucleotide sequence ID" value="NZ_BKAJ01000203.1"/>
</dbReference>
<dbReference type="InterPro" id="IPR050490">
    <property type="entry name" value="Bact_solute-bd_prot1"/>
</dbReference>